<protein>
    <recommendedName>
        <fullName evidence="2">Amine oxidase domain-containing protein</fullName>
    </recommendedName>
</protein>
<dbReference type="InterPro" id="IPR036188">
    <property type="entry name" value="FAD/NAD-bd_sf"/>
</dbReference>
<dbReference type="SUPFAM" id="SSF51905">
    <property type="entry name" value="FAD/NAD(P)-binding domain"/>
    <property type="match status" value="1"/>
</dbReference>
<dbReference type="GO" id="GO:0016491">
    <property type="term" value="F:oxidoreductase activity"/>
    <property type="evidence" value="ECO:0007669"/>
    <property type="project" value="InterPro"/>
</dbReference>
<reference evidence="3" key="1">
    <citation type="submission" date="2020-06" db="EMBL/GenBank/DDBJ databases">
        <title>WGS assembly of Ceratodon purpureus strain R40.</title>
        <authorList>
            <person name="Carey S.B."/>
            <person name="Jenkins J."/>
            <person name="Shu S."/>
            <person name="Lovell J.T."/>
            <person name="Sreedasyam A."/>
            <person name="Maumus F."/>
            <person name="Tiley G.P."/>
            <person name="Fernandez-Pozo N."/>
            <person name="Barry K."/>
            <person name="Chen C."/>
            <person name="Wang M."/>
            <person name="Lipzen A."/>
            <person name="Daum C."/>
            <person name="Saski C.A."/>
            <person name="Payton A.C."/>
            <person name="Mcbreen J.C."/>
            <person name="Conrad R.E."/>
            <person name="Kollar L.M."/>
            <person name="Olsson S."/>
            <person name="Huttunen S."/>
            <person name="Landis J.B."/>
            <person name="Wickett N.J."/>
            <person name="Johnson M.G."/>
            <person name="Rensing S.A."/>
            <person name="Grimwood J."/>
            <person name="Schmutz J."/>
            <person name="Mcdaniel S.F."/>
        </authorList>
    </citation>
    <scope>NUCLEOTIDE SEQUENCE</scope>
    <source>
        <strain evidence="3">R40</strain>
    </source>
</reference>
<feature type="domain" description="Amine oxidase" evidence="2">
    <location>
        <begin position="132"/>
        <end position="542"/>
    </location>
</feature>
<organism evidence="3 4">
    <name type="scientific">Ceratodon purpureus</name>
    <name type="common">Fire moss</name>
    <name type="synonym">Dicranum purpureum</name>
    <dbReference type="NCBI Taxonomy" id="3225"/>
    <lineage>
        <taxon>Eukaryota</taxon>
        <taxon>Viridiplantae</taxon>
        <taxon>Streptophyta</taxon>
        <taxon>Embryophyta</taxon>
        <taxon>Bryophyta</taxon>
        <taxon>Bryophytina</taxon>
        <taxon>Bryopsida</taxon>
        <taxon>Dicranidae</taxon>
        <taxon>Pseudoditrichales</taxon>
        <taxon>Ditrichaceae</taxon>
        <taxon>Ceratodon</taxon>
    </lineage>
</organism>
<evidence type="ECO:0000313" key="3">
    <source>
        <dbReference type="EMBL" id="KAG0587152.1"/>
    </source>
</evidence>
<dbReference type="PANTHER" id="PTHR42841">
    <property type="entry name" value="AMINE OXIDASE"/>
    <property type="match status" value="1"/>
</dbReference>
<sequence>MEAMMAMTHGGAVHSFRAASDLSLSSSNPSITNYSSTQLCGSETRASRKPIILSSSRIRPSFCNGKEALCCTSFVRICSKSPHGWSTRRERARVEVRASVAAEQMTGSGDGERSDGERSRSETGVVIVGAGLAGLAAARQCVQDGIPFLLVEGSDGVGGRVRTDSYQGFLLDRGFQIFITAYPEAQAVLDYEALNLQTFYAGALVWFNGAFHRVADPLRHFTDGLGSLFNPIGSAVDKVIVGIVRLRAAVKPVSEILSADETTILSRLKSEGFSEAMIDRFFRPFFGGIFFDRELQTTSRLFEFVFKCLALGSNTLPAAGIGAIPQQMADKLPRGSVMLNSRVAKLETDDNGVISGVVMENGGVVSAKYGVVIAAEGPEAARLLGKKLPASPSVEKPPRSTTCLYFSADSSPVSEPILLLNGTKSGIINNMFFPTTVAPSYAPAGKTLVSVTLIGQYENTPDSELEQTVRAELHSWFGAKVVDSWQHLRTYRIPLAQPHQAPPTMLQKEPRVEQGVYVCGDHRYSSTFDGALVSGRRAVQELMADCKLSVSK</sequence>
<name>A0A8T0IVJ6_CERPU</name>
<dbReference type="Proteomes" id="UP000822688">
    <property type="component" value="Chromosome 2"/>
</dbReference>
<dbReference type="Gene3D" id="3.50.50.60">
    <property type="entry name" value="FAD/NAD(P)-binding domain"/>
    <property type="match status" value="1"/>
</dbReference>
<feature type="region of interest" description="Disordered" evidence="1">
    <location>
        <begin position="99"/>
        <end position="120"/>
    </location>
</feature>
<accession>A0A8T0IVJ6</accession>
<keyword evidence="4" id="KW-1185">Reference proteome</keyword>
<gene>
    <name evidence="3" type="ORF">KC19_2G143500</name>
</gene>
<comment type="caution">
    <text evidence="3">The sequence shown here is derived from an EMBL/GenBank/DDBJ whole genome shotgun (WGS) entry which is preliminary data.</text>
</comment>
<dbReference type="AlphaFoldDB" id="A0A8T0IVJ6"/>
<dbReference type="Pfam" id="PF01593">
    <property type="entry name" value="Amino_oxidase"/>
    <property type="match status" value="1"/>
</dbReference>
<feature type="compositionally biased region" description="Basic and acidic residues" evidence="1">
    <location>
        <begin position="110"/>
        <end position="120"/>
    </location>
</feature>
<proteinExistence type="predicted"/>
<evidence type="ECO:0000259" key="2">
    <source>
        <dbReference type="Pfam" id="PF01593"/>
    </source>
</evidence>
<dbReference type="EMBL" id="CM026422">
    <property type="protein sequence ID" value="KAG0587152.1"/>
    <property type="molecule type" value="Genomic_DNA"/>
</dbReference>
<dbReference type="InterPro" id="IPR002937">
    <property type="entry name" value="Amino_oxidase"/>
</dbReference>
<evidence type="ECO:0000256" key="1">
    <source>
        <dbReference type="SAM" id="MobiDB-lite"/>
    </source>
</evidence>
<evidence type="ECO:0000313" key="4">
    <source>
        <dbReference type="Proteomes" id="UP000822688"/>
    </source>
</evidence>